<gene>
    <name evidence="1" type="primary">dpdG</name>
    <name evidence="1" type="ORF">WKW80_35440</name>
</gene>
<name>A0ABU8WB88_9BURK</name>
<proteinExistence type="predicted"/>
<organism evidence="1 2">
    <name type="scientific">Variovorax humicola</name>
    <dbReference type="NCBI Taxonomy" id="1769758"/>
    <lineage>
        <taxon>Bacteria</taxon>
        <taxon>Pseudomonadati</taxon>
        <taxon>Pseudomonadota</taxon>
        <taxon>Betaproteobacteria</taxon>
        <taxon>Burkholderiales</taxon>
        <taxon>Comamonadaceae</taxon>
        <taxon>Variovorax</taxon>
    </lineage>
</organism>
<dbReference type="Proteomes" id="UP001363010">
    <property type="component" value="Unassembled WGS sequence"/>
</dbReference>
<dbReference type="NCBIfam" id="NF041064">
    <property type="entry name" value="DpdG"/>
    <property type="match status" value="1"/>
</dbReference>
<dbReference type="EMBL" id="JBBKZV010000057">
    <property type="protein sequence ID" value="MEJ8827220.1"/>
    <property type="molecule type" value="Genomic_DNA"/>
</dbReference>
<sequence>MTVLNITADGLPSVLLVLHHAVLASARPLDKTTLLDTVAPEHFVQDPKMTRQTLRRWTELGLFVESDEMISVADRPTDRMRGRDLDAWTRRTACRLALSESNNADLWAIEGARSADLTRSLAWMLAQDAYRTQSGDLEALEAQQIVNPDRQLLRNSTRKNGLRYWAEFLGFSRGPGGDIDPTVAVRDVVPDILPAGGGMPAVEFVGAVAAALPVLDGGRWQRAVLDEIDTSMLAPLQTGQLSTALSRALMCLRARGDLLLQSRADAGASITLTGFQGIRPDLSFQWIARPGKETSS</sequence>
<keyword evidence="2" id="KW-1185">Reference proteome</keyword>
<evidence type="ECO:0000313" key="1">
    <source>
        <dbReference type="EMBL" id="MEJ8827220.1"/>
    </source>
</evidence>
<dbReference type="InterPro" id="IPR049812">
    <property type="entry name" value="DpdG-like"/>
</dbReference>
<accession>A0ABU8WB88</accession>
<dbReference type="RefSeq" id="WP_340368250.1">
    <property type="nucleotide sequence ID" value="NZ_JBBKZV010000057.1"/>
</dbReference>
<comment type="caution">
    <text evidence="1">The sequence shown here is derived from an EMBL/GenBank/DDBJ whole genome shotgun (WGS) entry which is preliminary data.</text>
</comment>
<reference evidence="1 2" key="1">
    <citation type="submission" date="2024-03" db="EMBL/GenBank/DDBJ databases">
        <title>Novel species of the genus Variovorax.</title>
        <authorList>
            <person name="Liu Q."/>
            <person name="Xin Y.-H."/>
        </authorList>
    </citation>
    <scope>NUCLEOTIDE SEQUENCE [LARGE SCALE GENOMIC DNA]</scope>
    <source>
        <strain evidence="1 2">KACC 18501</strain>
    </source>
</reference>
<protein>
    <submittedName>
        <fullName evidence="1">Protein DpdG</fullName>
    </submittedName>
</protein>
<evidence type="ECO:0000313" key="2">
    <source>
        <dbReference type="Proteomes" id="UP001363010"/>
    </source>
</evidence>